<evidence type="ECO:0000313" key="1">
    <source>
        <dbReference type="EMBL" id="KAJ7658468.1"/>
    </source>
</evidence>
<protein>
    <submittedName>
        <fullName evidence="1">Uncharacterized protein</fullName>
    </submittedName>
</protein>
<reference evidence="1" key="1">
    <citation type="submission" date="2023-03" db="EMBL/GenBank/DDBJ databases">
        <title>Massive genome expansion in bonnet fungi (Mycena s.s.) driven by repeated elements and novel gene families across ecological guilds.</title>
        <authorList>
            <consortium name="Lawrence Berkeley National Laboratory"/>
            <person name="Harder C.B."/>
            <person name="Miyauchi S."/>
            <person name="Viragh M."/>
            <person name="Kuo A."/>
            <person name="Thoen E."/>
            <person name="Andreopoulos B."/>
            <person name="Lu D."/>
            <person name="Skrede I."/>
            <person name="Drula E."/>
            <person name="Henrissat B."/>
            <person name="Morin E."/>
            <person name="Kohler A."/>
            <person name="Barry K."/>
            <person name="LaButti K."/>
            <person name="Morin E."/>
            <person name="Salamov A."/>
            <person name="Lipzen A."/>
            <person name="Mereny Z."/>
            <person name="Hegedus B."/>
            <person name="Baldrian P."/>
            <person name="Stursova M."/>
            <person name="Weitz H."/>
            <person name="Taylor A."/>
            <person name="Grigoriev I.V."/>
            <person name="Nagy L.G."/>
            <person name="Martin F."/>
            <person name="Kauserud H."/>
        </authorList>
    </citation>
    <scope>NUCLEOTIDE SEQUENCE</scope>
    <source>
        <strain evidence="1">CBHHK067</strain>
    </source>
</reference>
<name>A0AAD7CQM4_MYCRO</name>
<proteinExistence type="predicted"/>
<accession>A0AAD7CQM4</accession>
<dbReference type="AlphaFoldDB" id="A0AAD7CQM4"/>
<keyword evidence="2" id="KW-1185">Reference proteome</keyword>
<comment type="caution">
    <text evidence="1">The sequence shown here is derived from an EMBL/GenBank/DDBJ whole genome shotgun (WGS) entry which is preliminary data.</text>
</comment>
<organism evidence="1 2">
    <name type="scientific">Mycena rosella</name>
    <name type="common">Pink bonnet</name>
    <name type="synonym">Agaricus rosellus</name>
    <dbReference type="NCBI Taxonomy" id="1033263"/>
    <lineage>
        <taxon>Eukaryota</taxon>
        <taxon>Fungi</taxon>
        <taxon>Dikarya</taxon>
        <taxon>Basidiomycota</taxon>
        <taxon>Agaricomycotina</taxon>
        <taxon>Agaricomycetes</taxon>
        <taxon>Agaricomycetidae</taxon>
        <taxon>Agaricales</taxon>
        <taxon>Marasmiineae</taxon>
        <taxon>Mycenaceae</taxon>
        <taxon>Mycena</taxon>
    </lineage>
</organism>
<evidence type="ECO:0000313" key="2">
    <source>
        <dbReference type="Proteomes" id="UP001221757"/>
    </source>
</evidence>
<dbReference type="Proteomes" id="UP001221757">
    <property type="component" value="Unassembled WGS sequence"/>
</dbReference>
<gene>
    <name evidence="1" type="ORF">B0H17DRAFT_1213214</name>
</gene>
<dbReference type="EMBL" id="JARKIE010000280">
    <property type="protein sequence ID" value="KAJ7658468.1"/>
    <property type="molecule type" value="Genomic_DNA"/>
</dbReference>
<sequence length="203" mass="22993">MKRAIINCGNSIWVLLEGECSEVHPPNVIVGPDILINSRTPLNPQSFVVFFIRGYPLYSRRADCAFPFSHSFADAQKSGSIRHPLSFSILIHSQTRRNPAPFAILSVSPSAVIRRRADIRLHRILSVSVVTSLEPQTHPETIMHEHFKRAGAWIRPEECDWCTVNHREKFDYEKCGGRRGIIQVAEGYLGLLGWPVIRRAKNA</sequence>